<dbReference type="CDD" id="cd21608">
    <property type="entry name" value="RRM2_NsCP33_like"/>
    <property type="match status" value="1"/>
</dbReference>
<keyword evidence="1" id="KW-0694">RNA-binding</keyword>
<evidence type="ECO:0000256" key="1">
    <source>
        <dbReference type="ARBA" id="ARBA00022884"/>
    </source>
</evidence>
<comment type="caution">
    <text evidence="4">The sequence shown here is derived from an EMBL/GenBank/DDBJ whole genome shotgun (WGS) entry which is preliminary data.</text>
</comment>
<dbReference type="PROSITE" id="PS50102">
    <property type="entry name" value="RRM"/>
    <property type="match status" value="1"/>
</dbReference>
<proteinExistence type="predicted"/>
<dbReference type="GeneID" id="93099452"/>
<dbReference type="Gene3D" id="3.30.70.330">
    <property type="match status" value="1"/>
</dbReference>
<evidence type="ECO:0000256" key="2">
    <source>
        <dbReference type="SAM" id="MobiDB-lite"/>
    </source>
</evidence>
<feature type="compositionally biased region" description="Gly residues" evidence="2">
    <location>
        <begin position="85"/>
        <end position="100"/>
    </location>
</feature>
<dbReference type="RefSeq" id="WP_124315610.1">
    <property type="nucleotide sequence ID" value="NZ_AP028155.1"/>
</dbReference>
<evidence type="ECO:0000259" key="3">
    <source>
        <dbReference type="PROSITE" id="PS50102"/>
    </source>
</evidence>
<accession>A0A7W6HUR8</accession>
<gene>
    <name evidence="4" type="ORF">GGR14_001103</name>
</gene>
<dbReference type="FunFam" id="3.30.70.330:FF:000381">
    <property type="entry name" value="RNA-binding proteins (RRM domain)"/>
    <property type="match status" value="1"/>
</dbReference>
<feature type="domain" description="RRM" evidence="3">
    <location>
        <begin position="1"/>
        <end position="79"/>
    </location>
</feature>
<dbReference type="PANTHER" id="PTHR48027">
    <property type="entry name" value="HETEROGENEOUS NUCLEAR RIBONUCLEOPROTEIN 87F-RELATED"/>
    <property type="match status" value="1"/>
</dbReference>
<feature type="region of interest" description="Disordered" evidence="2">
    <location>
        <begin position="76"/>
        <end position="108"/>
    </location>
</feature>
<keyword evidence="5" id="KW-1185">Reference proteome</keyword>
<dbReference type="Proteomes" id="UP000546007">
    <property type="component" value="Unassembled WGS sequence"/>
</dbReference>
<dbReference type="InterPro" id="IPR052462">
    <property type="entry name" value="SLIRP/GR-RBP-like"/>
</dbReference>
<dbReference type="InterPro" id="IPR000504">
    <property type="entry name" value="RRM_dom"/>
</dbReference>
<dbReference type="SUPFAM" id="SSF54928">
    <property type="entry name" value="RNA-binding domain, RBD"/>
    <property type="match status" value="1"/>
</dbReference>
<dbReference type="SMART" id="SM00360">
    <property type="entry name" value="RRM"/>
    <property type="match status" value="1"/>
</dbReference>
<dbReference type="EMBL" id="JACIES010000002">
    <property type="protein sequence ID" value="MBB4025331.1"/>
    <property type="molecule type" value="Genomic_DNA"/>
</dbReference>
<dbReference type="InterPro" id="IPR048289">
    <property type="entry name" value="RRM2_NsCP33-like"/>
</dbReference>
<dbReference type="OrthoDB" id="9798855at2"/>
<evidence type="ECO:0000313" key="5">
    <source>
        <dbReference type="Proteomes" id="UP000546007"/>
    </source>
</evidence>
<protein>
    <submittedName>
        <fullName evidence="4">RNA recognition motif-containing protein</fullName>
    </submittedName>
</protein>
<dbReference type="GO" id="GO:0003723">
    <property type="term" value="F:RNA binding"/>
    <property type="evidence" value="ECO:0007669"/>
    <property type="project" value="UniProtKB-KW"/>
</dbReference>
<name>A0A7W6HUR8_9BACT</name>
<dbReference type="AlphaFoldDB" id="A0A7W6HUR8"/>
<evidence type="ECO:0000313" key="4">
    <source>
        <dbReference type="EMBL" id="MBB4025331.1"/>
    </source>
</evidence>
<dbReference type="InterPro" id="IPR035979">
    <property type="entry name" value="RBD_domain_sf"/>
</dbReference>
<reference evidence="4 5" key="1">
    <citation type="submission" date="2020-08" db="EMBL/GenBank/DDBJ databases">
        <title>Genomic Encyclopedia of Type Strains, Phase IV (KMG-IV): sequencing the most valuable type-strain genomes for metagenomic binning, comparative biology and taxonomic classification.</title>
        <authorList>
            <person name="Goeker M."/>
        </authorList>
    </citation>
    <scope>NUCLEOTIDE SEQUENCE [LARGE SCALE GENOMIC DNA]</scope>
    <source>
        <strain evidence="4 5">DSM 105721</strain>
    </source>
</reference>
<dbReference type="Pfam" id="PF00076">
    <property type="entry name" value="RRM_1"/>
    <property type="match status" value="1"/>
</dbReference>
<organism evidence="4 5">
    <name type="scientific">Butyricimonas faecihominis</name>
    <dbReference type="NCBI Taxonomy" id="1472416"/>
    <lineage>
        <taxon>Bacteria</taxon>
        <taxon>Pseudomonadati</taxon>
        <taxon>Bacteroidota</taxon>
        <taxon>Bacteroidia</taxon>
        <taxon>Bacteroidales</taxon>
        <taxon>Odoribacteraceae</taxon>
        <taxon>Butyricimonas</taxon>
    </lineage>
</organism>
<sequence length="108" mass="11738">MNIYISNLSYGVDDADLNTLFAEYGEVTSAKVIMDRETGRSRGFGFVEIADEAMGQKAIDELNGAEYDGKVINVNVAKPREERSNGGGRGGYNRGGGSRGGYNSNRRY</sequence>
<dbReference type="InterPro" id="IPR012677">
    <property type="entry name" value="Nucleotide-bd_a/b_plait_sf"/>
</dbReference>